<dbReference type="AlphaFoldDB" id="A0A0E9V9Z4"/>
<accession>A0A0E9V9Z4</accession>
<reference evidence="1" key="1">
    <citation type="submission" date="2014-11" db="EMBL/GenBank/DDBJ databases">
        <authorList>
            <person name="Amaro Gonzalez C."/>
        </authorList>
    </citation>
    <scope>NUCLEOTIDE SEQUENCE</scope>
</reference>
<name>A0A0E9V9Z4_ANGAN</name>
<dbReference type="EMBL" id="GBXM01033643">
    <property type="protein sequence ID" value="JAH74934.1"/>
    <property type="molecule type" value="Transcribed_RNA"/>
</dbReference>
<reference evidence="1" key="2">
    <citation type="journal article" date="2015" name="Fish Shellfish Immunol.">
        <title>Early steps in the European eel (Anguilla anguilla)-Vibrio vulnificus interaction in the gills: Role of the RtxA13 toxin.</title>
        <authorList>
            <person name="Callol A."/>
            <person name="Pajuelo D."/>
            <person name="Ebbesson L."/>
            <person name="Teles M."/>
            <person name="MacKenzie S."/>
            <person name="Amaro C."/>
        </authorList>
    </citation>
    <scope>NUCLEOTIDE SEQUENCE</scope>
</reference>
<protein>
    <submittedName>
        <fullName evidence="1">Uncharacterized protein</fullName>
    </submittedName>
</protein>
<organism evidence="1">
    <name type="scientific">Anguilla anguilla</name>
    <name type="common">European freshwater eel</name>
    <name type="synonym">Muraena anguilla</name>
    <dbReference type="NCBI Taxonomy" id="7936"/>
    <lineage>
        <taxon>Eukaryota</taxon>
        <taxon>Metazoa</taxon>
        <taxon>Chordata</taxon>
        <taxon>Craniata</taxon>
        <taxon>Vertebrata</taxon>
        <taxon>Euteleostomi</taxon>
        <taxon>Actinopterygii</taxon>
        <taxon>Neopterygii</taxon>
        <taxon>Teleostei</taxon>
        <taxon>Anguilliformes</taxon>
        <taxon>Anguillidae</taxon>
        <taxon>Anguilla</taxon>
    </lineage>
</organism>
<sequence length="34" mass="4032">MFPPPPHLVVHRFLQISDSLQRPTLSDHQRHQTD</sequence>
<evidence type="ECO:0000313" key="1">
    <source>
        <dbReference type="EMBL" id="JAH74934.1"/>
    </source>
</evidence>
<proteinExistence type="predicted"/>